<evidence type="ECO:0000313" key="1">
    <source>
        <dbReference type="EMBL" id="DAD88917.1"/>
    </source>
</evidence>
<proteinExistence type="predicted"/>
<accession>A0A8S5N2N0</accession>
<organism evidence="1">
    <name type="scientific">Myoviridae sp. ctpiG4</name>
    <dbReference type="NCBI Taxonomy" id="2826698"/>
    <lineage>
        <taxon>Viruses</taxon>
        <taxon>Duplodnaviria</taxon>
        <taxon>Heunggongvirae</taxon>
        <taxon>Uroviricota</taxon>
        <taxon>Caudoviricetes</taxon>
    </lineage>
</organism>
<dbReference type="InterPro" id="IPR021808">
    <property type="entry name" value="DUF3383"/>
</dbReference>
<sequence>MAKLSLKTIIDIQVNLAAKAAKRKGFNMALILGKSNVIPESERVRIYTSADALIEDGFKPDSAEYKAAKLYFSATLAPSRLAVGVQVTKDKDKLAAAQACRAANGEWYVLIPLGATDKEIEALADWVENAQPDTLLAYTTSSKNNLSNSQEDAGEEKTGIFEKLKKKSYRRSFGLYCAQGDTPDAVAAVIGYAMGANRGTNNSSYTLAYKRLPGVTPDNLTEAQVTFICGSMTAAGNNGNVYVCRAEEYNILQQGCMADGTSFDEILNIDMLKNDIMLNVMDLLTSTRKVPQTEGGVASIVNVINVACNKYVNTGFIAPGKWNGGEVLNLENGDYLASGYLVQSEPIDSQSQADRDARKAPPIYVCVKLAGAIEFVTIDVYVNR</sequence>
<name>A0A8S5N2N0_9CAUD</name>
<dbReference type="Pfam" id="PF11863">
    <property type="entry name" value="DUF3383"/>
    <property type="match status" value="1"/>
</dbReference>
<reference evidence="1" key="1">
    <citation type="journal article" date="2021" name="Proc. Natl. Acad. Sci. U.S.A.">
        <title>A Catalog of Tens of Thousands of Viruses from Human Metagenomes Reveals Hidden Associations with Chronic Diseases.</title>
        <authorList>
            <person name="Tisza M.J."/>
            <person name="Buck C.B."/>
        </authorList>
    </citation>
    <scope>NUCLEOTIDE SEQUENCE</scope>
    <source>
        <strain evidence="1">CtpiG4</strain>
    </source>
</reference>
<protein>
    <submittedName>
        <fullName evidence="1">Tail sheath protein</fullName>
    </submittedName>
</protein>
<dbReference type="EMBL" id="BK015050">
    <property type="protein sequence ID" value="DAD88917.1"/>
    <property type="molecule type" value="Genomic_DNA"/>
</dbReference>